<dbReference type="Pfam" id="PF13673">
    <property type="entry name" value="Acetyltransf_10"/>
    <property type="match status" value="1"/>
</dbReference>
<dbReference type="PANTHER" id="PTHR43233">
    <property type="entry name" value="FAMILY N-ACETYLTRANSFERASE, PUTATIVE (AFU_ORTHOLOGUE AFUA_6G03350)-RELATED"/>
    <property type="match status" value="1"/>
</dbReference>
<dbReference type="InterPro" id="IPR053144">
    <property type="entry name" value="Acetyltransferase_Butenolide"/>
</dbReference>
<accession>A0AA41W8J3</accession>
<protein>
    <submittedName>
        <fullName evidence="2">GNAT family N-acetyltransferase</fullName>
    </submittedName>
</protein>
<dbReference type="AlphaFoldDB" id="A0AA41W8J3"/>
<dbReference type="PANTHER" id="PTHR43233:SF1">
    <property type="entry name" value="FAMILY N-ACETYLTRANSFERASE, PUTATIVE (AFU_ORTHOLOGUE AFUA_6G03350)-RELATED"/>
    <property type="match status" value="1"/>
</dbReference>
<dbReference type="PROSITE" id="PS51186">
    <property type="entry name" value="GNAT"/>
    <property type="match status" value="1"/>
</dbReference>
<dbReference type="InterPro" id="IPR016181">
    <property type="entry name" value="Acyl_CoA_acyltransferase"/>
</dbReference>
<dbReference type="CDD" id="cd04301">
    <property type="entry name" value="NAT_SF"/>
    <property type="match status" value="1"/>
</dbReference>
<organism evidence="2 3">
    <name type="scientific">Echinimonas agarilytica</name>
    <dbReference type="NCBI Taxonomy" id="1215918"/>
    <lineage>
        <taxon>Bacteria</taxon>
        <taxon>Pseudomonadati</taxon>
        <taxon>Pseudomonadota</taxon>
        <taxon>Gammaproteobacteria</taxon>
        <taxon>Alteromonadales</taxon>
        <taxon>Echinimonadaceae</taxon>
        <taxon>Echinimonas</taxon>
    </lineage>
</organism>
<keyword evidence="3" id="KW-1185">Reference proteome</keyword>
<dbReference type="GO" id="GO:0016747">
    <property type="term" value="F:acyltransferase activity, transferring groups other than amino-acyl groups"/>
    <property type="evidence" value="ECO:0007669"/>
    <property type="project" value="InterPro"/>
</dbReference>
<dbReference type="Proteomes" id="UP001165393">
    <property type="component" value="Unassembled WGS sequence"/>
</dbReference>
<dbReference type="Gene3D" id="3.40.630.30">
    <property type="match status" value="1"/>
</dbReference>
<dbReference type="RefSeq" id="WP_251262465.1">
    <property type="nucleotide sequence ID" value="NZ_JAMQGP010000008.1"/>
</dbReference>
<dbReference type="InterPro" id="IPR000182">
    <property type="entry name" value="GNAT_dom"/>
</dbReference>
<dbReference type="EMBL" id="JAMQGP010000008">
    <property type="protein sequence ID" value="MCM2680989.1"/>
    <property type="molecule type" value="Genomic_DNA"/>
</dbReference>
<evidence type="ECO:0000313" key="3">
    <source>
        <dbReference type="Proteomes" id="UP001165393"/>
    </source>
</evidence>
<name>A0AA41W8J3_9GAMM</name>
<comment type="caution">
    <text evidence="2">The sequence shown here is derived from an EMBL/GenBank/DDBJ whole genome shotgun (WGS) entry which is preliminary data.</text>
</comment>
<gene>
    <name evidence="2" type="ORF">NAF29_15140</name>
</gene>
<evidence type="ECO:0000259" key="1">
    <source>
        <dbReference type="PROSITE" id="PS51186"/>
    </source>
</evidence>
<reference evidence="2 3" key="1">
    <citation type="journal article" date="2013" name="Antonie Van Leeuwenhoek">
        <title>Echinimonas agarilytica gen. nov., sp. nov., a new gammaproteobacterium isolated from the sea urchin Strongylocentrotus intermedius.</title>
        <authorList>
            <person name="Nedashkovskaya O.I."/>
            <person name="Stenkova A.M."/>
            <person name="Zhukova N.V."/>
            <person name="Van Trappen S."/>
            <person name="Lee J.S."/>
            <person name="Kim S.B."/>
        </authorList>
    </citation>
    <scope>NUCLEOTIDE SEQUENCE [LARGE SCALE GENOMIC DNA]</scope>
    <source>
        <strain evidence="2 3">KMM 6351</strain>
    </source>
</reference>
<dbReference type="SUPFAM" id="SSF55729">
    <property type="entry name" value="Acyl-CoA N-acyltransferases (Nat)"/>
    <property type="match status" value="1"/>
</dbReference>
<feature type="domain" description="N-acetyltransferase" evidence="1">
    <location>
        <begin position="3"/>
        <end position="142"/>
    </location>
</feature>
<evidence type="ECO:0000313" key="2">
    <source>
        <dbReference type="EMBL" id="MCM2680989.1"/>
    </source>
</evidence>
<proteinExistence type="predicted"/>
<sequence>MSIKYRVNASITVDQFIDLLKKSGLAERRPVRDRQCIQGMIDNSNLTATAWNGAQLVGIARAMTDFHYACYLSDLAVDAEFQGVGIGTTLQVLVQQQLGENCKLLLLAAPTANEYYAKLGFESHEHCWTLPRHKRLLSPKVPVSS</sequence>